<dbReference type="Pfam" id="PF16353">
    <property type="entry name" value="LacZ_4"/>
    <property type="match status" value="1"/>
</dbReference>
<evidence type="ECO:0000256" key="3">
    <source>
        <dbReference type="ARBA" id="ARBA00012756"/>
    </source>
</evidence>
<dbReference type="InterPro" id="IPR014718">
    <property type="entry name" value="GH-type_carb-bd"/>
</dbReference>
<keyword evidence="10" id="KW-1185">Reference proteome</keyword>
<dbReference type="InterPro" id="IPR008979">
    <property type="entry name" value="Galactose-bd-like_sf"/>
</dbReference>
<accession>A0A927BY36</accession>
<dbReference type="SUPFAM" id="SSF74650">
    <property type="entry name" value="Galactose mutarotase-like"/>
    <property type="match status" value="1"/>
</dbReference>
<dbReference type="InterPro" id="IPR017853">
    <property type="entry name" value="GH"/>
</dbReference>
<protein>
    <recommendedName>
        <fullName evidence="4">Beta-galactosidase</fullName>
        <ecNumber evidence="3">3.2.1.23</ecNumber>
    </recommendedName>
    <alternativeName>
        <fullName evidence="7">Lactase</fullName>
    </alternativeName>
</protein>
<feature type="domain" description="Beta galactosidase small chain/" evidence="8">
    <location>
        <begin position="767"/>
        <end position="1038"/>
    </location>
</feature>
<dbReference type="Gene3D" id="2.70.98.10">
    <property type="match status" value="1"/>
</dbReference>
<dbReference type="Gene3D" id="3.20.20.80">
    <property type="entry name" value="Glycosidases"/>
    <property type="match status" value="1"/>
</dbReference>
<dbReference type="GO" id="GO:0005990">
    <property type="term" value="P:lactose catabolic process"/>
    <property type="evidence" value="ECO:0007669"/>
    <property type="project" value="TreeGrafter"/>
</dbReference>
<dbReference type="PRINTS" id="PR00132">
    <property type="entry name" value="GLHYDRLASE2"/>
</dbReference>
<dbReference type="GO" id="GO:0004565">
    <property type="term" value="F:beta-galactosidase activity"/>
    <property type="evidence" value="ECO:0007669"/>
    <property type="project" value="UniProtKB-EC"/>
</dbReference>
<dbReference type="InterPro" id="IPR004199">
    <property type="entry name" value="B-gal_small/dom_5"/>
</dbReference>
<dbReference type="InterPro" id="IPR006104">
    <property type="entry name" value="Glyco_hydro_2_N"/>
</dbReference>
<evidence type="ECO:0000256" key="6">
    <source>
        <dbReference type="ARBA" id="ARBA00023295"/>
    </source>
</evidence>
<evidence type="ECO:0000256" key="7">
    <source>
        <dbReference type="ARBA" id="ARBA00032230"/>
    </source>
</evidence>
<evidence type="ECO:0000313" key="9">
    <source>
        <dbReference type="EMBL" id="MBD2847865.1"/>
    </source>
</evidence>
<dbReference type="AlphaFoldDB" id="A0A927BY36"/>
<dbReference type="Pfam" id="PF02837">
    <property type="entry name" value="Glyco_hydro_2_N"/>
    <property type="match status" value="1"/>
</dbReference>
<dbReference type="InterPro" id="IPR006102">
    <property type="entry name" value="Ig-like_GH2"/>
</dbReference>
<reference evidence="9" key="1">
    <citation type="submission" date="2020-09" db="EMBL/GenBank/DDBJ databases">
        <title>A novel bacterium of genus Paenibacillus, isolated from South China Sea.</title>
        <authorList>
            <person name="Huang H."/>
            <person name="Mo K."/>
            <person name="Hu Y."/>
        </authorList>
    </citation>
    <scope>NUCLEOTIDE SEQUENCE</scope>
    <source>
        <strain evidence="9">IB182496</strain>
    </source>
</reference>
<dbReference type="PANTHER" id="PTHR46323">
    <property type="entry name" value="BETA-GALACTOSIDASE"/>
    <property type="match status" value="1"/>
</dbReference>
<evidence type="ECO:0000256" key="5">
    <source>
        <dbReference type="ARBA" id="ARBA00022801"/>
    </source>
</evidence>
<evidence type="ECO:0000313" key="10">
    <source>
        <dbReference type="Proteomes" id="UP000621560"/>
    </source>
</evidence>
<evidence type="ECO:0000259" key="8">
    <source>
        <dbReference type="SMART" id="SM01038"/>
    </source>
</evidence>
<dbReference type="InterPro" id="IPR013783">
    <property type="entry name" value="Ig-like_fold"/>
</dbReference>
<sequence length="1041" mass="116642">MPAKFMYTPPANGYPEWNNNPELYALNRMEAHTESIAYASAEDALIGDPSRAAARLSLAGAWKFAWAQKPDERIRDFYRTDYRTDEWADMPVPSHWQLQGYDYPQYTNIRYPWSEREAIQPPFAPVEYNPVGSYVRHFRVPEGWQGRPVFLNFQGVESAFYVWLNGELVGYSEDTFTPAEFDLTPYLADGDNKLAVEVYRWCDASWLEDQDFWRLSGIFRDVYLHARPDAHLYDYKVTAEPDESLTHGELAVAARLVNYDGRHARAAALEAMLYDADGRPVLDAPLRAEAELTGRMEAELALHARLAAPRLWSAEQPNLYTLVLSVLDADGAMLEAHRSRVGFRRFAIEDGLMKLNGERIVFKGVNRHEFHCESGRVMDVATMRTDIELMKAHNINAVRTSHYPNQPIWYELCSEYGLYVIDEVNLETHGLWTYGQQGEGGALPGSKPEWKANVLDRANSMYQRDKNHPSILIWSLGNESFGGENFLHMRDFFKQRDPGRLVHYEGTFHHREFDDASEIESHMYTQPAEVEKYALGKPAKPFILCEYSHAMGNSSGNLHKYTELFDRYPVLQGGFIWDWVDQAIRTKAEDGTSYLAYGGDFGESPHDGNFSGNGLLFADRSVTPKLLETKACYQNVSIEPLDAAAGRVRVTNTHLFTDLEAYDWEWRVLRGGVAVETRRGRFAVAPGMTAELTLAYETTLQTAAGEELWLDVRLCLPADTPWASAGHVIGQRQLRLPAQPQAPAVETAGGLSAAPLLVTTAADGRIQVAGERFEAVFDASTGGLTRYRCDGRELLQEGPRPMLWRAWTDNDRGSKLDQRSAVWREATEGATAVLAGVEKGERTVTVRQLWTLPTGAASALEAAYTVTGDGAIEVSCVLVPGDPSLPELPVVALQLELDGRYGRLDWYGHGPHESHWDRQHGAPLGVYSGTVAEQLTPYLKPQECGNKVGVRWAELCDESGAGLRVEGAPTIELSALPYTAQQLEEASHAYKLPASERVVVRIAGKQMGVGGDDSWKAKVHPEYTLYANRNYRFSFTLRGLS</sequence>
<keyword evidence="6" id="KW-0326">Glycosidase</keyword>
<gene>
    <name evidence="9" type="ORF">IDH44_21940</name>
</gene>
<dbReference type="InterPro" id="IPR023232">
    <property type="entry name" value="Glyco_hydro_2_AS"/>
</dbReference>
<dbReference type="SUPFAM" id="SSF51445">
    <property type="entry name" value="(Trans)glycosidases"/>
    <property type="match status" value="1"/>
</dbReference>
<dbReference type="Pfam" id="PF02836">
    <property type="entry name" value="Glyco_hydro_2_C"/>
    <property type="match status" value="1"/>
</dbReference>
<dbReference type="PROSITE" id="PS00608">
    <property type="entry name" value="GLYCOSYL_HYDROL_F2_2"/>
    <property type="match status" value="1"/>
</dbReference>
<dbReference type="SMART" id="SM01038">
    <property type="entry name" value="Bgal_small_N"/>
    <property type="match status" value="1"/>
</dbReference>
<dbReference type="Gene3D" id="2.60.40.10">
    <property type="entry name" value="Immunoglobulins"/>
    <property type="match status" value="2"/>
</dbReference>
<name>A0A927BY36_9BACL</name>
<comment type="similarity">
    <text evidence="2">Belongs to the glycosyl hydrolase 2 family.</text>
</comment>
<dbReference type="GO" id="GO:0030246">
    <property type="term" value="F:carbohydrate binding"/>
    <property type="evidence" value="ECO:0007669"/>
    <property type="project" value="InterPro"/>
</dbReference>
<comment type="caution">
    <text evidence="9">The sequence shown here is derived from an EMBL/GenBank/DDBJ whole genome shotgun (WGS) entry which is preliminary data.</text>
</comment>
<dbReference type="Proteomes" id="UP000621560">
    <property type="component" value="Unassembled WGS sequence"/>
</dbReference>
<dbReference type="PANTHER" id="PTHR46323:SF2">
    <property type="entry name" value="BETA-GALACTOSIDASE"/>
    <property type="match status" value="1"/>
</dbReference>
<dbReference type="InterPro" id="IPR036156">
    <property type="entry name" value="Beta-gal/glucu_dom_sf"/>
</dbReference>
<organism evidence="9 10">
    <name type="scientific">Paenibacillus sabuli</name>
    <dbReference type="NCBI Taxonomy" id="2772509"/>
    <lineage>
        <taxon>Bacteria</taxon>
        <taxon>Bacillati</taxon>
        <taxon>Bacillota</taxon>
        <taxon>Bacilli</taxon>
        <taxon>Bacillales</taxon>
        <taxon>Paenibacillaceae</taxon>
        <taxon>Paenibacillus</taxon>
    </lineage>
</organism>
<dbReference type="EC" id="3.2.1.23" evidence="3"/>
<dbReference type="InterPro" id="IPR011013">
    <property type="entry name" value="Gal_mutarotase_sf_dom"/>
</dbReference>
<comment type="catalytic activity">
    <reaction evidence="1">
        <text>Hydrolysis of terminal non-reducing beta-D-galactose residues in beta-D-galactosides.</text>
        <dbReference type="EC" id="3.2.1.23"/>
    </reaction>
</comment>
<dbReference type="GO" id="GO:0009341">
    <property type="term" value="C:beta-galactosidase complex"/>
    <property type="evidence" value="ECO:0007669"/>
    <property type="project" value="InterPro"/>
</dbReference>
<dbReference type="Pfam" id="PF02929">
    <property type="entry name" value="Bgal_small_N"/>
    <property type="match status" value="1"/>
</dbReference>
<proteinExistence type="inferred from homology"/>
<keyword evidence="5" id="KW-0378">Hydrolase</keyword>
<dbReference type="Gene3D" id="2.60.120.260">
    <property type="entry name" value="Galactose-binding domain-like"/>
    <property type="match status" value="1"/>
</dbReference>
<dbReference type="EMBL" id="JACXIZ010000046">
    <property type="protein sequence ID" value="MBD2847865.1"/>
    <property type="molecule type" value="Genomic_DNA"/>
</dbReference>
<dbReference type="InterPro" id="IPR032312">
    <property type="entry name" value="LacZ_4"/>
</dbReference>
<dbReference type="SUPFAM" id="SSF49785">
    <property type="entry name" value="Galactose-binding domain-like"/>
    <property type="match status" value="1"/>
</dbReference>
<dbReference type="InterPro" id="IPR006103">
    <property type="entry name" value="Glyco_hydro_2_cat"/>
</dbReference>
<evidence type="ECO:0000256" key="4">
    <source>
        <dbReference type="ARBA" id="ARBA00013303"/>
    </source>
</evidence>
<dbReference type="SUPFAM" id="SSF49303">
    <property type="entry name" value="beta-Galactosidase/glucuronidase domain"/>
    <property type="match status" value="2"/>
</dbReference>
<dbReference type="Pfam" id="PF00703">
    <property type="entry name" value="Glyco_hydro_2"/>
    <property type="match status" value="1"/>
</dbReference>
<dbReference type="RefSeq" id="WP_190920966.1">
    <property type="nucleotide sequence ID" value="NZ_JACXIZ010000046.1"/>
</dbReference>
<evidence type="ECO:0000256" key="1">
    <source>
        <dbReference type="ARBA" id="ARBA00001412"/>
    </source>
</evidence>
<dbReference type="InterPro" id="IPR006101">
    <property type="entry name" value="Glyco_hydro_2"/>
</dbReference>
<evidence type="ECO:0000256" key="2">
    <source>
        <dbReference type="ARBA" id="ARBA00007401"/>
    </source>
</evidence>
<dbReference type="InterPro" id="IPR050347">
    <property type="entry name" value="Bact_Beta-galactosidase"/>
</dbReference>